<accession>A0A644XM18</accession>
<comment type="caution">
    <text evidence="1">The sequence shown here is derived from an EMBL/GenBank/DDBJ whole genome shotgun (WGS) entry which is preliminary data.</text>
</comment>
<protein>
    <recommendedName>
        <fullName evidence="2">ATPase</fullName>
    </recommendedName>
</protein>
<reference evidence="1" key="1">
    <citation type="submission" date="2019-08" db="EMBL/GenBank/DDBJ databases">
        <authorList>
            <person name="Kucharzyk K."/>
            <person name="Murdoch R.W."/>
            <person name="Higgins S."/>
            <person name="Loffler F."/>
        </authorList>
    </citation>
    <scope>NUCLEOTIDE SEQUENCE</scope>
</reference>
<proteinExistence type="predicted"/>
<name>A0A644XM18_9ZZZZ</name>
<evidence type="ECO:0008006" key="2">
    <source>
        <dbReference type="Google" id="ProtNLM"/>
    </source>
</evidence>
<dbReference type="EMBL" id="VSSQ01002742">
    <property type="protein sequence ID" value="MPM17149.1"/>
    <property type="molecule type" value="Genomic_DNA"/>
</dbReference>
<dbReference type="AlphaFoldDB" id="A0A644XM18"/>
<sequence length="157" mass="17706">MSIDEILDELENLLVDASRVPFTNKRIIEEDDLARAIDALREAMPNDIAEAKHIISERKHILEEAQKEGQNIVEQAKNYVMKLTDENVITQQAQESAGSIIAEAQKSARNLQTDAVVYADDVFKHLEANLERALEVVRAGHNELYQQSQQNPKNQAS</sequence>
<evidence type="ECO:0000313" key="1">
    <source>
        <dbReference type="EMBL" id="MPM17149.1"/>
    </source>
</evidence>
<organism evidence="1">
    <name type="scientific">bioreactor metagenome</name>
    <dbReference type="NCBI Taxonomy" id="1076179"/>
    <lineage>
        <taxon>unclassified sequences</taxon>
        <taxon>metagenomes</taxon>
        <taxon>ecological metagenomes</taxon>
    </lineage>
</organism>
<gene>
    <name evidence="1" type="ORF">SDC9_63534</name>
</gene>